<dbReference type="SUPFAM" id="SSF54001">
    <property type="entry name" value="Cysteine proteinases"/>
    <property type="match status" value="1"/>
</dbReference>
<dbReference type="InterPro" id="IPR024453">
    <property type="entry name" value="Peptidase_C92"/>
</dbReference>
<proteinExistence type="predicted"/>
<dbReference type="InterPro" id="IPR038765">
    <property type="entry name" value="Papain-like_cys_pep_sf"/>
</dbReference>
<gene>
    <name evidence="1" type="primary">yiiX</name>
    <name evidence="1" type="ORF">CCY01nite_13710</name>
</gene>
<organism evidence="1 2">
    <name type="scientific">Chitinophaga cymbidii</name>
    <dbReference type="NCBI Taxonomy" id="1096750"/>
    <lineage>
        <taxon>Bacteria</taxon>
        <taxon>Pseudomonadati</taxon>
        <taxon>Bacteroidota</taxon>
        <taxon>Chitinophagia</taxon>
        <taxon>Chitinophagales</taxon>
        <taxon>Chitinophagaceae</taxon>
        <taxon>Chitinophaga</taxon>
    </lineage>
</organism>
<dbReference type="Proteomes" id="UP000321436">
    <property type="component" value="Unassembled WGS sequence"/>
</dbReference>
<evidence type="ECO:0000313" key="1">
    <source>
        <dbReference type="EMBL" id="GEP95111.1"/>
    </source>
</evidence>
<dbReference type="Gene3D" id="3.90.1720.10">
    <property type="entry name" value="endopeptidase domain like (from Nostoc punctiforme)"/>
    <property type="match status" value="1"/>
</dbReference>
<sequence length="185" mass="21501">MHAQDSRLQEGDIIFQSNISPQCKAIELATHSRYSHCGILFKKNGGWYVYEAVQPVRQTPYDEWIARNREHYAVKRLKGADSLITASEILQMKLAAGKYMGKNYDSYFEWSDERIYCSELVWKIYREVLGVEVGKLQPMREYDLSHPLVKATMRERYGNSIPLDEKMVSPGNIYNSPLLETVIER</sequence>
<name>A0A512RHE5_9BACT</name>
<keyword evidence="2" id="KW-1185">Reference proteome</keyword>
<protein>
    <recommendedName>
        <fullName evidence="3">Peptidoglycan peptidase</fullName>
    </recommendedName>
</protein>
<dbReference type="Pfam" id="PF05708">
    <property type="entry name" value="Peptidase_C92"/>
    <property type="match status" value="1"/>
</dbReference>
<accession>A0A512RHE5</accession>
<evidence type="ECO:0000313" key="2">
    <source>
        <dbReference type="Proteomes" id="UP000321436"/>
    </source>
</evidence>
<dbReference type="AlphaFoldDB" id="A0A512RHE5"/>
<evidence type="ECO:0008006" key="3">
    <source>
        <dbReference type="Google" id="ProtNLM"/>
    </source>
</evidence>
<dbReference type="NCBIfam" id="NF007458">
    <property type="entry name" value="PRK10030.1"/>
    <property type="match status" value="1"/>
</dbReference>
<comment type="caution">
    <text evidence="1">The sequence shown here is derived from an EMBL/GenBank/DDBJ whole genome shotgun (WGS) entry which is preliminary data.</text>
</comment>
<dbReference type="EMBL" id="BKAU01000001">
    <property type="protein sequence ID" value="GEP95111.1"/>
    <property type="molecule type" value="Genomic_DNA"/>
</dbReference>
<reference evidence="1 2" key="1">
    <citation type="submission" date="2019-07" db="EMBL/GenBank/DDBJ databases">
        <title>Whole genome shotgun sequence of Chitinophaga cymbidii NBRC 109752.</title>
        <authorList>
            <person name="Hosoyama A."/>
            <person name="Uohara A."/>
            <person name="Ohji S."/>
            <person name="Ichikawa N."/>
        </authorList>
    </citation>
    <scope>NUCLEOTIDE SEQUENCE [LARGE SCALE GENOMIC DNA]</scope>
    <source>
        <strain evidence="1 2">NBRC 109752</strain>
    </source>
</reference>